<sequence>MEREQIWRQELKSILQQFQKQIDPKPNQIFVIGCSTSEVIGEKIGTAGSLEVAKMLYSEIKAFAKKNGLQLAIQCCEHLNRALVVERNVQEERGYDEVSVIPVPNAGGSMATVAYRNMESPVVVESIQADYGMDIGDTFIGMHFKPVVVPVRVSITTIGKAHVTLAKTRPKLIGGQRAVYSIKEAESHCT</sequence>
<dbReference type="RefSeq" id="WP_275417437.1">
    <property type="nucleotide sequence ID" value="NZ_CP106878.1"/>
</dbReference>
<dbReference type="InterPro" id="IPR028345">
    <property type="entry name" value="Antibiotic_NAT-like"/>
</dbReference>
<accession>A0A9E8LV08</accession>
<keyword evidence="3" id="KW-1185">Reference proteome</keyword>
<dbReference type="Gene3D" id="3.40.50.10360">
    <property type="entry name" value="Hypothetical protein TT1679"/>
    <property type="match status" value="1"/>
</dbReference>
<protein>
    <recommendedName>
        <fullName evidence="1">UPF0340 protein OE104_14225</fullName>
    </recommendedName>
</protein>
<dbReference type="Pfam" id="PF04260">
    <property type="entry name" value="DUF436"/>
    <property type="match status" value="1"/>
</dbReference>
<evidence type="ECO:0000313" key="2">
    <source>
        <dbReference type="EMBL" id="WAA09656.1"/>
    </source>
</evidence>
<dbReference type="HAMAP" id="MF_00800">
    <property type="entry name" value="UPF0340"/>
    <property type="match status" value="1"/>
</dbReference>
<dbReference type="NCBIfam" id="TIGR01440">
    <property type="entry name" value="TIGR01440 family protein"/>
    <property type="match status" value="1"/>
</dbReference>
<organism evidence="2 3">
    <name type="scientific">Fervidibacillus albus</name>
    <dbReference type="NCBI Taxonomy" id="2980026"/>
    <lineage>
        <taxon>Bacteria</taxon>
        <taxon>Bacillati</taxon>
        <taxon>Bacillota</taxon>
        <taxon>Bacilli</taxon>
        <taxon>Bacillales</taxon>
        <taxon>Bacillaceae</taxon>
        <taxon>Fervidibacillus</taxon>
    </lineage>
</organism>
<dbReference type="SUPFAM" id="SSF110710">
    <property type="entry name" value="TTHA0583/YokD-like"/>
    <property type="match status" value="1"/>
</dbReference>
<name>A0A9E8LV08_9BACI</name>
<evidence type="ECO:0000313" key="3">
    <source>
        <dbReference type="Proteomes" id="UP001164718"/>
    </source>
</evidence>
<dbReference type="InterPro" id="IPR006340">
    <property type="entry name" value="DUF436"/>
</dbReference>
<gene>
    <name evidence="2" type="ORF">OE104_14225</name>
</gene>
<evidence type="ECO:0000256" key="1">
    <source>
        <dbReference type="HAMAP-Rule" id="MF_00800"/>
    </source>
</evidence>
<dbReference type="Proteomes" id="UP001164718">
    <property type="component" value="Chromosome"/>
</dbReference>
<dbReference type="EMBL" id="CP106878">
    <property type="protein sequence ID" value="WAA09656.1"/>
    <property type="molecule type" value="Genomic_DNA"/>
</dbReference>
<proteinExistence type="inferred from homology"/>
<comment type="similarity">
    <text evidence="1">Belongs to the UPF0340 family.</text>
</comment>
<reference evidence="2" key="1">
    <citation type="submission" date="2022-09" db="EMBL/GenBank/DDBJ databases">
        <title>Complete Genomes of Fervidibacillus albus and Fervidibacillus halotolerans isolated from tidal flat sediments.</title>
        <authorList>
            <person name="Kwon K.K."/>
            <person name="Yang S.-H."/>
            <person name="Park M.J."/>
            <person name="Oh H.-M."/>
        </authorList>
    </citation>
    <scope>NUCLEOTIDE SEQUENCE</scope>
    <source>
        <strain evidence="2">MEBiC13591</strain>
    </source>
</reference>
<dbReference type="PIRSF" id="PIRSF007510">
    <property type="entry name" value="UCP007510"/>
    <property type="match status" value="1"/>
</dbReference>
<dbReference type="AlphaFoldDB" id="A0A9E8LV08"/>
<dbReference type="KEGG" id="faf:OE104_14225"/>